<evidence type="ECO:0008006" key="4">
    <source>
        <dbReference type="Google" id="ProtNLM"/>
    </source>
</evidence>
<reference evidence="2 3" key="1">
    <citation type="submission" date="2022-02" db="EMBL/GenBank/DDBJ databases">
        <title>Draft genome sequence of Mezorhizobium retamae strain IRAMC:0171 isolated from Retama raetam nodules.</title>
        <authorList>
            <person name="Bengaied R."/>
            <person name="Sbissi I."/>
            <person name="Huber K."/>
            <person name="Ghodbane F."/>
            <person name="Nouioui I."/>
            <person name="Tarhouni M."/>
            <person name="Gtari M."/>
        </authorList>
    </citation>
    <scope>NUCLEOTIDE SEQUENCE [LARGE SCALE GENOMIC DNA]</scope>
    <source>
        <strain evidence="2 3">IRAMC:0171</strain>
    </source>
</reference>
<gene>
    <name evidence="2" type="ORF">L4923_09940</name>
</gene>
<organism evidence="2 3">
    <name type="scientific">Mesorhizobium retamae</name>
    <dbReference type="NCBI Taxonomy" id="2912854"/>
    <lineage>
        <taxon>Bacteria</taxon>
        <taxon>Pseudomonadati</taxon>
        <taxon>Pseudomonadota</taxon>
        <taxon>Alphaproteobacteria</taxon>
        <taxon>Hyphomicrobiales</taxon>
        <taxon>Phyllobacteriaceae</taxon>
        <taxon>Mesorhizobium</taxon>
    </lineage>
</organism>
<accession>A0ABS9QD52</accession>
<dbReference type="Proteomes" id="UP001201701">
    <property type="component" value="Unassembled WGS sequence"/>
</dbReference>
<proteinExistence type="predicted"/>
<name>A0ABS9QD52_9HYPH</name>
<dbReference type="EMBL" id="JAKREW010000007">
    <property type="protein sequence ID" value="MCG7505342.1"/>
    <property type="molecule type" value="Genomic_DNA"/>
</dbReference>
<dbReference type="RefSeq" id="WP_239364272.1">
    <property type="nucleotide sequence ID" value="NZ_JAKREW010000007.1"/>
</dbReference>
<protein>
    <recommendedName>
        <fullName evidence="4">Alpha/beta hydrolase</fullName>
    </recommendedName>
</protein>
<feature type="region of interest" description="Disordered" evidence="1">
    <location>
        <begin position="1"/>
        <end position="21"/>
    </location>
</feature>
<dbReference type="Gene3D" id="3.40.50.1820">
    <property type="entry name" value="alpha/beta hydrolase"/>
    <property type="match status" value="1"/>
</dbReference>
<evidence type="ECO:0000256" key="1">
    <source>
        <dbReference type="SAM" id="MobiDB-lite"/>
    </source>
</evidence>
<dbReference type="InterPro" id="IPR029058">
    <property type="entry name" value="AB_hydrolase_fold"/>
</dbReference>
<sequence length="376" mass="39927">MTPDLRQISFNTNHGTSTMAASPGLMNGETFTIAAAVPMLVYHRPGRALSTPLVVFIPGGGHLARVSYGYPDGNPQDFLDHWLGEAGYGFLAPSVATGPHFPVSASCDVTRLQWADALSELIADATATAGQRRSVIILAWSMASNVVGPLAVALRKRGVDIEAFIPMAARPPLPSGSGDDRSMERVDDKGFWDVAGSPVSGVPRRLSWLAEIAAIEAELGRKVLPSKDYEKYVLVATPPALRHERGSPAASDDLDTLPMALPIAPTDQRDFRHALGDITGWAHMNAQIIVRRYASSYAAQGGSMDATSWTKLSSLVADLPKRLGATIDGGHFFFVGERGASATAATVIKLMARNQALQAELASLLGEPRTSVSTDG</sequence>
<feature type="compositionally biased region" description="Polar residues" evidence="1">
    <location>
        <begin position="8"/>
        <end position="20"/>
    </location>
</feature>
<dbReference type="SUPFAM" id="SSF53474">
    <property type="entry name" value="alpha/beta-Hydrolases"/>
    <property type="match status" value="1"/>
</dbReference>
<evidence type="ECO:0000313" key="2">
    <source>
        <dbReference type="EMBL" id="MCG7505342.1"/>
    </source>
</evidence>
<keyword evidence="3" id="KW-1185">Reference proteome</keyword>
<comment type="caution">
    <text evidence="2">The sequence shown here is derived from an EMBL/GenBank/DDBJ whole genome shotgun (WGS) entry which is preliminary data.</text>
</comment>
<evidence type="ECO:0000313" key="3">
    <source>
        <dbReference type="Proteomes" id="UP001201701"/>
    </source>
</evidence>